<comment type="caution">
    <text evidence="3">The sequence shown here is derived from an EMBL/GenBank/DDBJ whole genome shotgun (WGS) entry which is preliminary data.</text>
</comment>
<keyword evidence="2" id="KW-0472">Membrane</keyword>
<evidence type="ECO:0000313" key="3">
    <source>
        <dbReference type="EMBL" id="KAK3251099.1"/>
    </source>
</evidence>
<reference evidence="3 4" key="1">
    <citation type="journal article" date="2015" name="Genome Biol. Evol.">
        <title>Comparative Genomics of a Bacterivorous Green Alga Reveals Evolutionary Causalities and Consequences of Phago-Mixotrophic Mode of Nutrition.</title>
        <authorList>
            <person name="Burns J.A."/>
            <person name="Paasch A."/>
            <person name="Narechania A."/>
            <person name="Kim E."/>
        </authorList>
    </citation>
    <scope>NUCLEOTIDE SEQUENCE [LARGE SCALE GENOMIC DNA]</scope>
    <source>
        <strain evidence="3 4">PLY_AMNH</strain>
    </source>
</reference>
<keyword evidence="4" id="KW-1185">Reference proteome</keyword>
<evidence type="ECO:0000256" key="1">
    <source>
        <dbReference type="SAM" id="MobiDB-lite"/>
    </source>
</evidence>
<dbReference type="Proteomes" id="UP001190700">
    <property type="component" value="Unassembled WGS sequence"/>
</dbReference>
<accession>A0AAE0CAW6</accession>
<sequence>MWDFVEGNRQLMAHAAGLRLEEVQINWITGWTVQVSVTLVFVEATPATTAAEATARAFIDRLLTDTAGTISAAALLMEDAQPDTAKSMEDAADATLSELATSASVPTEWVRITSVVLDIENSTILLFSEEKSTFVLGYSSPPSPYLVEDKDGGVNEGGTQFSLLVVYIVGSVGAIIVGTMLFVSAYRRHRDLNGGTHTHPKMCDLPTTDNQTPLAFSNVDVDISATSENSQLTDTPVWNPMNSSPSPIQPSKHTMVQQILQRARQQWINVGYEFPTGDDLRLETTRESVWDEYERDSNESEADTASAKIVSESTMTPQCEGSTINMNLDDAETLDDLTHKIDYDGAHRAFVSDGPDSWMNSMQNEDSHTDFLPSTRADVITVDSVFVQDGVIAPDVEVVIGKFNAEDGVSVLASDFDNSFSIASGDRLGTFKVGRDLTDR</sequence>
<feature type="region of interest" description="Disordered" evidence="1">
    <location>
        <begin position="230"/>
        <end position="250"/>
    </location>
</feature>
<keyword evidence="2" id="KW-1133">Transmembrane helix</keyword>
<evidence type="ECO:0000313" key="4">
    <source>
        <dbReference type="Proteomes" id="UP001190700"/>
    </source>
</evidence>
<proteinExistence type="predicted"/>
<evidence type="ECO:0000256" key="2">
    <source>
        <dbReference type="SAM" id="Phobius"/>
    </source>
</evidence>
<keyword evidence="2" id="KW-0812">Transmembrane</keyword>
<feature type="transmembrane region" description="Helical" evidence="2">
    <location>
        <begin position="161"/>
        <end position="183"/>
    </location>
</feature>
<name>A0AAE0CAW6_9CHLO</name>
<organism evidence="3 4">
    <name type="scientific">Cymbomonas tetramitiformis</name>
    <dbReference type="NCBI Taxonomy" id="36881"/>
    <lineage>
        <taxon>Eukaryota</taxon>
        <taxon>Viridiplantae</taxon>
        <taxon>Chlorophyta</taxon>
        <taxon>Pyramimonadophyceae</taxon>
        <taxon>Pyramimonadales</taxon>
        <taxon>Pyramimonadaceae</taxon>
        <taxon>Cymbomonas</taxon>
    </lineage>
</organism>
<protein>
    <submittedName>
        <fullName evidence="3">Uncharacterized protein</fullName>
    </submittedName>
</protein>
<dbReference type="EMBL" id="LGRX02026279">
    <property type="protein sequence ID" value="KAK3251099.1"/>
    <property type="molecule type" value="Genomic_DNA"/>
</dbReference>
<gene>
    <name evidence="3" type="ORF">CYMTET_39555</name>
</gene>
<dbReference type="AlphaFoldDB" id="A0AAE0CAW6"/>